<protein>
    <recommendedName>
        <fullName evidence="3">AT-rich interaction domain 1B</fullName>
    </recommendedName>
</protein>
<evidence type="ECO:0008006" key="3">
    <source>
        <dbReference type="Google" id="ProtNLM"/>
    </source>
</evidence>
<evidence type="ECO:0000313" key="2">
    <source>
        <dbReference type="Ensembl" id="ENSPNYP00000005081.1"/>
    </source>
</evidence>
<feature type="region of interest" description="Disordered" evidence="1">
    <location>
        <begin position="1"/>
        <end position="94"/>
    </location>
</feature>
<evidence type="ECO:0000256" key="1">
    <source>
        <dbReference type="SAM" id="MobiDB-lite"/>
    </source>
</evidence>
<dbReference type="Ensembl" id="ENSPNYT00000005208.1">
    <property type="protein sequence ID" value="ENSPNYP00000005081.1"/>
    <property type="gene ID" value="ENSPNYG00000003950.1"/>
</dbReference>
<dbReference type="AlphaFoldDB" id="A0A3B4F764"/>
<accession>A0A3B4F764</accession>
<feature type="compositionally biased region" description="Polar residues" evidence="1">
    <location>
        <begin position="83"/>
        <end position="94"/>
    </location>
</feature>
<organism evidence="2">
    <name type="scientific">Pundamilia nyererei</name>
    <dbReference type="NCBI Taxonomy" id="303518"/>
    <lineage>
        <taxon>Eukaryota</taxon>
        <taxon>Metazoa</taxon>
        <taxon>Chordata</taxon>
        <taxon>Craniata</taxon>
        <taxon>Vertebrata</taxon>
        <taxon>Euteleostomi</taxon>
        <taxon>Actinopterygii</taxon>
        <taxon>Neopterygii</taxon>
        <taxon>Teleostei</taxon>
        <taxon>Neoteleostei</taxon>
        <taxon>Acanthomorphata</taxon>
        <taxon>Ovalentaria</taxon>
        <taxon>Cichlomorphae</taxon>
        <taxon>Cichliformes</taxon>
        <taxon>Cichlidae</taxon>
        <taxon>African cichlids</taxon>
        <taxon>Pseudocrenilabrinae</taxon>
        <taxon>Haplochromini</taxon>
        <taxon>Pundamilia</taxon>
    </lineage>
</organism>
<name>A0A3B4F764_9CICH</name>
<dbReference type="STRING" id="303518.ENSPNYP00000005081"/>
<proteinExistence type="predicted"/>
<dbReference type="GeneTree" id="ENSGT00940000179479"/>
<sequence>MPPQVSGPGPDVGPHSSQSAMTQDRGFPPTMQRSTSGSQFGPQQSSSSMTPHPGPGGPMHHSSYQQAGHSYGQYGPPGRLNHKNTLFSNFSLHL</sequence>
<reference evidence="2" key="1">
    <citation type="submission" date="2023-09" db="UniProtKB">
        <authorList>
            <consortium name="Ensembl"/>
        </authorList>
    </citation>
    <scope>IDENTIFICATION</scope>
</reference>
<feature type="compositionally biased region" description="Low complexity" evidence="1">
    <location>
        <begin position="34"/>
        <end position="51"/>
    </location>
</feature>